<keyword evidence="4 5" id="KW-0472">Membrane</keyword>
<feature type="transmembrane region" description="Helical" evidence="5">
    <location>
        <begin position="49"/>
        <end position="70"/>
    </location>
</feature>
<dbReference type="Pfam" id="PF13664">
    <property type="entry name" value="DUF4149"/>
    <property type="match status" value="1"/>
</dbReference>
<dbReference type="InterPro" id="IPR025423">
    <property type="entry name" value="TMEM205-like"/>
</dbReference>
<protein>
    <submittedName>
        <fullName evidence="7">DUF4149 domain-containing protein</fullName>
    </submittedName>
</protein>
<evidence type="ECO:0000313" key="7">
    <source>
        <dbReference type="EMBL" id="MBI2678942.1"/>
    </source>
</evidence>
<sequence>MPTFLRFLMLLALVVWLGGIVFFGAVLAPTLFATLPKREMAGMVVTRSLGALHWIGIACGVVFLFASLVYSRLTSGSAAPLAWHHLLMVAMLALTLVSQYGVSPKMQALRRDMVEIDSIPPTDARRAQFNQLHRVSTGLEQVVLLMGLAVLWGVAKMPGPR</sequence>
<feature type="transmembrane region" description="Helical" evidence="5">
    <location>
        <begin position="135"/>
        <end position="155"/>
    </location>
</feature>
<feature type="transmembrane region" description="Helical" evidence="5">
    <location>
        <begin position="82"/>
        <end position="102"/>
    </location>
</feature>
<dbReference type="Proteomes" id="UP000779809">
    <property type="component" value="Unassembled WGS sequence"/>
</dbReference>
<evidence type="ECO:0000256" key="1">
    <source>
        <dbReference type="ARBA" id="ARBA00004370"/>
    </source>
</evidence>
<feature type="domain" description="TMEM205-like" evidence="6">
    <location>
        <begin position="11"/>
        <end position="113"/>
    </location>
</feature>
<organism evidence="7 8">
    <name type="scientific">Candidatus Korobacter versatilis</name>
    <dbReference type="NCBI Taxonomy" id="658062"/>
    <lineage>
        <taxon>Bacteria</taxon>
        <taxon>Pseudomonadati</taxon>
        <taxon>Acidobacteriota</taxon>
        <taxon>Terriglobia</taxon>
        <taxon>Terriglobales</taxon>
        <taxon>Candidatus Korobacteraceae</taxon>
        <taxon>Candidatus Korobacter</taxon>
    </lineage>
</organism>
<evidence type="ECO:0000313" key="8">
    <source>
        <dbReference type="Proteomes" id="UP000779809"/>
    </source>
</evidence>
<evidence type="ECO:0000256" key="5">
    <source>
        <dbReference type="SAM" id="Phobius"/>
    </source>
</evidence>
<comment type="subcellular location">
    <subcellularLocation>
        <location evidence="1">Membrane</location>
    </subcellularLocation>
</comment>
<feature type="transmembrane region" description="Helical" evidence="5">
    <location>
        <begin position="6"/>
        <end position="28"/>
    </location>
</feature>
<comment type="caution">
    <text evidence="7">The sequence shown here is derived from an EMBL/GenBank/DDBJ whole genome shotgun (WGS) entry which is preliminary data.</text>
</comment>
<keyword evidence="3 5" id="KW-1133">Transmembrane helix</keyword>
<evidence type="ECO:0000256" key="3">
    <source>
        <dbReference type="ARBA" id="ARBA00022989"/>
    </source>
</evidence>
<evidence type="ECO:0000256" key="4">
    <source>
        <dbReference type="ARBA" id="ARBA00023136"/>
    </source>
</evidence>
<name>A0A932EQ45_9BACT</name>
<accession>A0A932EQ45</accession>
<keyword evidence="2 5" id="KW-0812">Transmembrane</keyword>
<dbReference type="AlphaFoldDB" id="A0A932EQ45"/>
<evidence type="ECO:0000256" key="2">
    <source>
        <dbReference type="ARBA" id="ARBA00022692"/>
    </source>
</evidence>
<dbReference type="EMBL" id="JACPNR010000011">
    <property type="protein sequence ID" value="MBI2678942.1"/>
    <property type="molecule type" value="Genomic_DNA"/>
</dbReference>
<gene>
    <name evidence="7" type="ORF">HYX28_09180</name>
</gene>
<reference evidence="7" key="1">
    <citation type="submission" date="2020-07" db="EMBL/GenBank/DDBJ databases">
        <title>Huge and variable diversity of episymbiotic CPR bacteria and DPANN archaea in groundwater ecosystems.</title>
        <authorList>
            <person name="He C.Y."/>
            <person name="Keren R."/>
            <person name="Whittaker M."/>
            <person name="Farag I.F."/>
            <person name="Doudna J."/>
            <person name="Cate J.H.D."/>
            <person name="Banfield J.F."/>
        </authorList>
    </citation>
    <scope>NUCLEOTIDE SEQUENCE</scope>
    <source>
        <strain evidence="7">NC_groundwater_580_Pr5_B-0.1um_64_19</strain>
    </source>
</reference>
<evidence type="ECO:0000259" key="6">
    <source>
        <dbReference type="Pfam" id="PF13664"/>
    </source>
</evidence>
<dbReference type="GO" id="GO:0016020">
    <property type="term" value="C:membrane"/>
    <property type="evidence" value="ECO:0007669"/>
    <property type="project" value="UniProtKB-SubCell"/>
</dbReference>
<proteinExistence type="predicted"/>